<keyword evidence="4 6" id="KW-0472">Membrane</keyword>
<gene>
    <name evidence="7" type="ORF">E5288_WYG003110</name>
</gene>
<feature type="transmembrane region" description="Helical" evidence="6">
    <location>
        <begin position="147"/>
        <end position="169"/>
    </location>
</feature>
<evidence type="ECO:0000313" key="7">
    <source>
        <dbReference type="EMBL" id="MXQ86395.1"/>
    </source>
</evidence>
<proteinExistence type="predicted"/>
<feature type="compositionally biased region" description="Basic and acidic residues" evidence="5">
    <location>
        <begin position="244"/>
        <end position="253"/>
    </location>
</feature>
<dbReference type="PANTHER" id="PTHR24064">
    <property type="entry name" value="SOLUTE CARRIER FAMILY 22 MEMBER"/>
    <property type="match status" value="1"/>
</dbReference>
<comment type="subcellular location">
    <subcellularLocation>
        <location evidence="1">Endomembrane system</location>
        <topology evidence="1">Multi-pass membrane protein</topology>
    </subcellularLocation>
</comment>
<dbReference type="Gene3D" id="1.20.1250.20">
    <property type="entry name" value="MFS general substrate transporter like domains"/>
    <property type="match status" value="1"/>
</dbReference>
<keyword evidence="8" id="KW-1185">Reference proteome</keyword>
<dbReference type="InterPro" id="IPR005828">
    <property type="entry name" value="MFS_sugar_transport-like"/>
</dbReference>
<sequence length="310" mass="33851">MPEDIPEASTTTRGRDLCCISFTVFCCLPYYCDSVTKTFWSNKETCDQERNLVCEDGWKVPLEQVDHLLGRLLGCVLLGLGCDWFGRRAVFVGSLVLATGLGVGEALVASFPALLTLRLLRGGALAGASLALYVARLELCDPPNRLAFSMGAGLFSVVGTLLLPGLALLAQDWQLLQGLSALATGLLLLFWGFPAMFPESPCWLLATGQPARARRILWHFAKASGVDPENSTEEESSLAMGNRPAREKRDLSARGRRKGIIPSLVPHYVSRSTELDVLCAGHPQPRHHSVLELRHTHVTWRNALILGFSS</sequence>
<keyword evidence="2 6" id="KW-0812">Transmembrane</keyword>
<dbReference type="Pfam" id="PF00083">
    <property type="entry name" value="Sugar_tr"/>
    <property type="match status" value="1"/>
</dbReference>
<dbReference type="InterPro" id="IPR036259">
    <property type="entry name" value="MFS_trans_sf"/>
</dbReference>
<keyword evidence="3 6" id="KW-1133">Transmembrane helix</keyword>
<feature type="region of interest" description="Disordered" evidence="5">
    <location>
        <begin position="226"/>
        <end position="253"/>
    </location>
</feature>
<reference evidence="7" key="1">
    <citation type="submission" date="2019-10" db="EMBL/GenBank/DDBJ databases">
        <title>The sequence and de novo assembly of the wild yak genome.</title>
        <authorList>
            <person name="Liu Y."/>
        </authorList>
    </citation>
    <scope>NUCLEOTIDE SEQUENCE [LARGE SCALE GENOMIC DNA]</scope>
    <source>
        <strain evidence="7">WY2019</strain>
    </source>
</reference>
<dbReference type="AlphaFoldDB" id="A0A6B0R9A5"/>
<organism evidence="7 8">
    <name type="scientific">Bos mutus</name>
    <name type="common">wild yak</name>
    <dbReference type="NCBI Taxonomy" id="72004"/>
    <lineage>
        <taxon>Eukaryota</taxon>
        <taxon>Metazoa</taxon>
        <taxon>Chordata</taxon>
        <taxon>Craniata</taxon>
        <taxon>Vertebrata</taxon>
        <taxon>Euteleostomi</taxon>
        <taxon>Mammalia</taxon>
        <taxon>Eutheria</taxon>
        <taxon>Laurasiatheria</taxon>
        <taxon>Artiodactyla</taxon>
        <taxon>Ruminantia</taxon>
        <taxon>Pecora</taxon>
        <taxon>Bovidae</taxon>
        <taxon>Bovinae</taxon>
        <taxon>Bos</taxon>
    </lineage>
</organism>
<dbReference type="GO" id="GO:0016020">
    <property type="term" value="C:membrane"/>
    <property type="evidence" value="ECO:0007669"/>
    <property type="project" value="InterPro"/>
</dbReference>
<comment type="caution">
    <text evidence="7">The sequence shown here is derived from an EMBL/GenBank/DDBJ whole genome shotgun (WGS) entry which is preliminary data.</text>
</comment>
<dbReference type="GO" id="GO:0012505">
    <property type="term" value="C:endomembrane system"/>
    <property type="evidence" value="ECO:0007669"/>
    <property type="project" value="UniProtKB-SubCell"/>
</dbReference>
<evidence type="ECO:0000256" key="4">
    <source>
        <dbReference type="ARBA" id="ARBA00023136"/>
    </source>
</evidence>
<evidence type="ECO:0000256" key="5">
    <source>
        <dbReference type="SAM" id="MobiDB-lite"/>
    </source>
</evidence>
<accession>A0A6B0R9A5</accession>
<protein>
    <recommendedName>
        <fullName evidence="9">Major facilitator superfamily (MFS) profile domain-containing protein</fullName>
    </recommendedName>
</protein>
<name>A0A6B0R9A5_9CETA</name>
<dbReference type="GO" id="GO:0022857">
    <property type="term" value="F:transmembrane transporter activity"/>
    <property type="evidence" value="ECO:0007669"/>
    <property type="project" value="InterPro"/>
</dbReference>
<evidence type="ECO:0000256" key="2">
    <source>
        <dbReference type="ARBA" id="ARBA00022692"/>
    </source>
</evidence>
<dbReference type="Proteomes" id="UP000322234">
    <property type="component" value="Unassembled WGS sequence"/>
</dbReference>
<evidence type="ECO:0000256" key="3">
    <source>
        <dbReference type="ARBA" id="ARBA00022989"/>
    </source>
</evidence>
<feature type="transmembrane region" description="Helical" evidence="6">
    <location>
        <begin position="92"/>
        <end position="113"/>
    </location>
</feature>
<dbReference type="SUPFAM" id="SSF103473">
    <property type="entry name" value="MFS general substrate transporter"/>
    <property type="match status" value="1"/>
</dbReference>
<dbReference type="EMBL" id="VBQZ03000032">
    <property type="protein sequence ID" value="MXQ86395.1"/>
    <property type="molecule type" value="Genomic_DNA"/>
</dbReference>
<evidence type="ECO:0000256" key="1">
    <source>
        <dbReference type="ARBA" id="ARBA00004127"/>
    </source>
</evidence>
<evidence type="ECO:0008006" key="9">
    <source>
        <dbReference type="Google" id="ProtNLM"/>
    </source>
</evidence>
<evidence type="ECO:0000256" key="6">
    <source>
        <dbReference type="SAM" id="Phobius"/>
    </source>
</evidence>
<evidence type="ECO:0000313" key="8">
    <source>
        <dbReference type="Proteomes" id="UP000322234"/>
    </source>
</evidence>
<feature type="transmembrane region" description="Helical" evidence="6">
    <location>
        <begin position="175"/>
        <end position="193"/>
    </location>
</feature>